<dbReference type="InterPro" id="IPR018244">
    <property type="entry name" value="Allrgn_V5/Tpx1_CS"/>
</dbReference>
<dbReference type="InterPro" id="IPR035940">
    <property type="entry name" value="CAP_sf"/>
</dbReference>
<name>D8UDM4_VOLCA</name>
<keyword evidence="4" id="KW-1185">Reference proteome</keyword>
<gene>
    <name evidence="3" type="ORF">VOLCADRAFT_107377</name>
</gene>
<dbReference type="Proteomes" id="UP000001058">
    <property type="component" value="Unassembled WGS sequence"/>
</dbReference>
<organism evidence="4">
    <name type="scientific">Volvox carteri f. nagariensis</name>
    <dbReference type="NCBI Taxonomy" id="3068"/>
    <lineage>
        <taxon>Eukaryota</taxon>
        <taxon>Viridiplantae</taxon>
        <taxon>Chlorophyta</taxon>
        <taxon>core chlorophytes</taxon>
        <taxon>Chlorophyceae</taxon>
        <taxon>CS clade</taxon>
        <taxon>Chlamydomonadales</taxon>
        <taxon>Volvocaceae</taxon>
        <taxon>Volvox</taxon>
    </lineage>
</organism>
<dbReference type="eggNOG" id="KOG3017">
    <property type="taxonomic scope" value="Eukaryota"/>
</dbReference>
<dbReference type="KEGG" id="vcn:VOLCADRAFT_107377"/>
<dbReference type="AlphaFoldDB" id="D8UDM4"/>
<dbReference type="InterPro" id="IPR014044">
    <property type="entry name" value="CAP_dom"/>
</dbReference>
<evidence type="ECO:0000259" key="2">
    <source>
        <dbReference type="SMART" id="SM00198"/>
    </source>
</evidence>
<dbReference type="SMART" id="SM00198">
    <property type="entry name" value="SCP"/>
    <property type="match status" value="1"/>
</dbReference>
<dbReference type="InParanoid" id="D8UDM4"/>
<dbReference type="RefSeq" id="XP_002956762.1">
    <property type="nucleotide sequence ID" value="XM_002956716.1"/>
</dbReference>
<evidence type="ECO:0000256" key="1">
    <source>
        <dbReference type="SAM" id="SignalP"/>
    </source>
</evidence>
<protein>
    <recommendedName>
        <fullName evidence="2">SCP domain-containing protein</fullName>
    </recommendedName>
</protein>
<dbReference type="GO" id="GO:0005576">
    <property type="term" value="C:extracellular region"/>
    <property type="evidence" value="ECO:0007669"/>
    <property type="project" value="InterPro"/>
</dbReference>
<reference evidence="3 4" key="1">
    <citation type="journal article" date="2010" name="Science">
        <title>Genomic analysis of organismal complexity in the multicellular green alga Volvox carteri.</title>
        <authorList>
            <person name="Prochnik S.E."/>
            <person name="Umen J."/>
            <person name="Nedelcu A.M."/>
            <person name="Hallmann A."/>
            <person name="Miller S.M."/>
            <person name="Nishii I."/>
            <person name="Ferris P."/>
            <person name="Kuo A."/>
            <person name="Mitros T."/>
            <person name="Fritz-Laylin L.K."/>
            <person name="Hellsten U."/>
            <person name="Chapman J."/>
            <person name="Simakov O."/>
            <person name="Rensing S.A."/>
            <person name="Terry A."/>
            <person name="Pangilinan J."/>
            <person name="Kapitonov V."/>
            <person name="Jurka J."/>
            <person name="Salamov A."/>
            <person name="Shapiro H."/>
            <person name="Schmutz J."/>
            <person name="Grimwood J."/>
            <person name="Lindquist E."/>
            <person name="Lucas S."/>
            <person name="Grigoriev I.V."/>
            <person name="Schmitt R."/>
            <person name="Kirk D."/>
            <person name="Rokhsar D.S."/>
        </authorList>
    </citation>
    <scope>NUCLEOTIDE SEQUENCE [LARGE SCALE GENOMIC DNA]</scope>
    <source>
        <strain evidence="4">f. Nagariensis / Eve</strain>
    </source>
</reference>
<dbReference type="GeneID" id="9627689"/>
<dbReference type="PANTHER" id="PTHR10334">
    <property type="entry name" value="CYSTEINE-RICH SECRETORY PROTEIN-RELATED"/>
    <property type="match status" value="1"/>
</dbReference>
<proteinExistence type="predicted"/>
<dbReference type="FunFam" id="3.40.33.10:FF:000010">
    <property type="entry name" value="Predicted protein"/>
    <property type="match status" value="1"/>
</dbReference>
<dbReference type="PROSITE" id="PS01010">
    <property type="entry name" value="CRISP_2"/>
    <property type="match status" value="1"/>
</dbReference>
<dbReference type="OrthoDB" id="337038at2759"/>
<sequence length="348" mass="37809">MHVHTRRRNGDLLPAAWIPRVLLALLLVEAAPRSLAATGTWPFTEANTLPPIAYLLLVTIIVSEMSMHMLCEHACTPTASHYLHFRRTLSMHPPTEPAAAASPCIQYASSTLDIPRYRMDRYGDDIGYYGSHALATCNSNPSCKAFNTNGWVKRSATPQIPWWGSCLYVKSGSNVRPSPSPGAVVSTAGCSDAGATLTQHNTYRARHSAAALVWDETLAKQAQAWAQALASGCRMQHSGAQGVGENLYLMSTTAGVNPSALRCIDAANSWYSEVSKYRFTNYPWNDNRANFGNIGHFTQVVRKSSTTLGCGAAAGGGNTCVIVVCRYRPPGNYATDDEFRNNVRPPIN</sequence>
<dbReference type="PRINTS" id="PR00837">
    <property type="entry name" value="V5TPXLIKE"/>
</dbReference>
<feature type="domain" description="SCP" evidence="2">
    <location>
        <begin position="191"/>
        <end position="335"/>
    </location>
</feature>
<evidence type="ECO:0000313" key="4">
    <source>
        <dbReference type="Proteomes" id="UP000001058"/>
    </source>
</evidence>
<dbReference type="Gene3D" id="3.40.33.10">
    <property type="entry name" value="CAP"/>
    <property type="match status" value="1"/>
</dbReference>
<dbReference type="EMBL" id="GL378385">
    <property type="protein sequence ID" value="EFJ42219.1"/>
    <property type="molecule type" value="Genomic_DNA"/>
</dbReference>
<keyword evidence="1" id="KW-0732">Signal</keyword>
<evidence type="ECO:0000313" key="3">
    <source>
        <dbReference type="EMBL" id="EFJ42219.1"/>
    </source>
</evidence>
<feature type="chain" id="PRO_5003124392" description="SCP domain-containing protein" evidence="1">
    <location>
        <begin position="37"/>
        <end position="348"/>
    </location>
</feature>
<dbReference type="InterPro" id="IPR001283">
    <property type="entry name" value="CRISP-related"/>
</dbReference>
<dbReference type="Pfam" id="PF00188">
    <property type="entry name" value="CAP"/>
    <property type="match status" value="1"/>
</dbReference>
<feature type="signal peptide" evidence="1">
    <location>
        <begin position="1"/>
        <end position="36"/>
    </location>
</feature>
<dbReference type="SUPFAM" id="SSF55797">
    <property type="entry name" value="PR-1-like"/>
    <property type="match status" value="1"/>
</dbReference>
<accession>D8UDM4</accession>